<evidence type="ECO:0000313" key="2">
    <source>
        <dbReference type="Proteomes" id="UP000696184"/>
    </source>
</evidence>
<dbReference type="RefSeq" id="WP_198691443.1">
    <property type="nucleotide sequence ID" value="NZ_CAWPUD010000078.1"/>
</dbReference>
<comment type="caution">
    <text evidence="1">The sequence shown here is derived from an EMBL/GenBank/DDBJ whole genome shotgun (WGS) entry which is preliminary data.</text>
</comment>
<protein>
    <submittedName>
        <fullName evidence="1">Uncharacterized protein</fullName>
    </submittedName>
</protein>
<name>A0ABS0UD52_9GAMM</name>
<accession>A0ABS0UD52</accession>
<reference evidence="1 2" key="1">
    <citation type="submission" date="2020-08" db="EMBL/GenBank/DDBJ databases">
        <title>Description of Xenorhabdus lircayensis sp. nov., the symbiotic bacterium associated with the entomopathogenic nematode Steirnernema unicornum.</title>
        <authorList>
            <person name="Castaneda-Alvarez C."/>
            <person name="Prodan S."/>
            <person name="Zamorano A."/>
            <person name="San-Blas E."/>
            <person name="Aballay E."/>
        </authorList>
    </citation>
    <scope>NUCLEOTIDE SEQUENCE [LARGE SCALE GENOMIC DNA]</scope>
    <source>
        <strain evidence="1 2">VLS</strain>
    </source>
</reference>
<gene>
    <name evidence="1" type="ORF">H8A87_18935</name>
</gene>
<dbReference type="Proteomes" id="UP000696184">
    <property type="component" value="Unassembled WGS sequence"/>
</dbReference>
<keyword evidence="2" id="KW-1185">Reference proteome</keyword>
<evidence type="ECO:0000313" key="1">
    <source>
        <dbReference type="EMBL" id="MBI6550701.1"/>
    </source>
</evidence>
<proteinExistence type="predicted"/>
<dbReference type="EMBL" id="JACOII010000076">
    <property type="protein sequence ID" value="MBI6550701.1"/>
    <property type="molecule type" value="Genomic_DNA"/>
</dbReference>
<sequence>MRVTNSSSSIISVSINSWGDDADRDWWDIGQGGNEYWNRTDQRGFVMAVQRRGQQNSYLIFSDSDIYVYDDYVKDGGRRIRPATDRYYQ</sequence>
<organism evidence="1 2">
    <name type="scientific">Xenorhabdus lircayensis</name>
    <dbReference type="NCBI Taxonomy" id="2763499"/>
    <lineage>
        <taxon>Bacteria</taxon>
        <taxon>Pseudomonadati</taxon>
        <taxon>Pseudomonadota</taxon>
        <taxon>Gammaproteobacteria</taxon>
        <taxon>Enterobacterales</taxon>
        <taxon>Morganellaceae</taxon>
        <taxon>Xenorhabdus</taxon>
    </lineage>
</organism>